<dbReference type="EMBL" id="JANEYF010003577">
    <property type="protein sequence ID" value="KAJ8935391.1"/>
    <property type="molecule type" value="Genomic_DNA"/>
</dbReference>
<gene>
    <name evidence="1" type="ORF">NQ314_012807</name>
</gene>
<keyword evidence="2" id="KW-1185">Reference proteome</keyword>
<dbReference type="Proteomes" id="UP001162156">
    <property type="component" value="Unassembled WGS sequence"/>
</dbReference>
<evidence type="ECO:0000313" key="2">
    <source>
        <dbReference type="Proteomes" id="UP001162156"/>
    </source>
</evidence>
<protein>
    <submittedName>
        <fullName evidence="1">Uncharacterized protein</fullName>
    </submittedName>
</protein>
<sequence>MTLKIMKNGRFEKEGTISDLKKEFGGFSIKLKLTNKNHCRDENASSTKVNDIDLYDEVDAVPLIENEDINDSPQFDTMDELKDYFINEYGGEIKDEHSVSLCKFIYLYISFGNPAM</sequence>
<dbReference type="AlphaFoldDB" id="A0AAV8XAA9"/>
<accession>A0AAV8XAA9</accession>
<name>A0AAV8XAA9_9CUCU</name>
<organism evidence="1 2">
    <name type="scientific">Rhamnusium bicolor</name>
    <dbReference type="NCBI Taxonomy" id="1586634"/>
    <lineage>
        <taxon>Eukaryota</taxon>
        <taxon>Metazoa</taxon>
        <taxon>Ecdysozoa</taxon>
        <taxon>Arthropoda</taxon>
        <taxon>Hexapoda</taxon>
        <taxon>Insecta</taxon>
        <taxon>Pterygota</taxon>
        <taxon>Neoptera</taxon>
        <taxon>Endopterygota</taxon>
        <taxon>Coleoptera</taxon>
        <taxon>Polyphaga</taxon>
        <taxon>Cucujiformia</taxon>
        <taxon>Chrysomeloidea</taxon>
        <taxon>Cerambycidae</taxon>
        <taxon>Lepturinae</taxon>
        <taxon>Rhagiini</taxon>
        <taxon>Rhamnusium</taxon>
    </lineage>
</organism>
<evidence type="ECO:0000313" key="1">
    <source>
        <dbReference type="EMBL" id="KAJ8935391.1"/>
    </source>
</evidence>
<proteinExistence type="predicted"/>
<comment type="caution">
    <text evidence="1">The sequence shown here is derived from an EMBL/GenBank/DDBJ whole genome shotgun (WGS) entry which is preliminary data.</text>
</comment>
<reference evidence="1" key="1">
    <citation type="journal article" date="2023" name="Insect Mol. Biol.">
        <title>Genome sequencing provides insights into the evolution of gene families encoding plant cell wall-degrading enzymes in longhorned beetles.</title>
        <authorList>
            <person name="Shin N.R."/>
            <person name="Okamura Y."/>
            <person name="Kirsch R."/>
            <person name="Pauchet Y."/>
        </authorList>
    </citation>
    <scope>NUCLEOTIDE SEQUENCE</scope>
    <source>
        <strain evidence="1">RBIC_L_NR</strain>
    </source>
</reference>